<feature type="signal peptide" evidence="2">
    <location>
        <begin position="1"/>
        <end position="23"/>
    </location>
</feature>
<evidence type="ECO:0000256" key="1">
    <source>
        <dbReference type="SAM" id="MobiDB-lite"/>
    </source>
</evidence>
<dbReference type="EMBL" id="KZ679713">
    <property type="protein sequence ID" value="PTB47604.1"/>
    <property type="molecule type" value="Genomic_DNA"/>
</dbReference>
<organism evidence="3 4">
    <name type="scientific">Trichoderma harzianum CBS 226.95</name>
    <dbReference type="NCBI Taxonomy" id="983964"/>
    <lineage>
        <taxon>Eukaryota</taxon>
        <taxon>Fungi</taxon>
        <taxon>Dikarya</taxon>
        <taxon>Ascomycota</taxon>
        <taxon>Pezizomycotina</taxon>
        <taxon>Sordariomycetes</taxon>
        <taxon>Hypocreomycetidae</taxon>
        <taxon>Hypocreales</taxon>
        <taxon>Hypocreaceae</taxon>
        <taxon>Trichoderma</taxon>
    </lineage>
</organism>
<keyword evidence="4" id="KW-1185">Reference proteome</keyword>
<name>A0A2T3ZS19_TRIHA</name>
<accession>A0A2T3ZS19</accession>
<dbReference type="RefSeq" id="XP_024767281.1">
    <property type="nucleotide sequence ID" value="XM_024911956.1"/>
</dbReference>
<dbReference type="GeneID" id="36620515"/>
<feature type="region of interest" description="Disordered" evidence="1">
    <location>
        <begin position="69"/>
        <end position="94"/>
    </location>
</feature>
<reference evidence="3 4" key="1">
    <citation type="submission" date="2016-07" db="EMBL/GenBank/DDBJ databases">
        <title>Multiple horizontal gene transfer events from other fungi enriched the ability of initially mycotrophic Trichoderma (Ascomycota) to feed on dead plant biomass.</title>
        <authorList>
            <consortium name="DOE Joint Genome Institute"/>
            <person name="Aerts A."/>
            <person name="Atanasova L."/>
            <person name="Chenthamara K."/>
            <person name="Zhang J."/>
            <person name="Grujic M."/>
            <person name="Henrissat B."/>
            <person name="Kuo A."/>
            <person name="Salamov A."/>
            <person name="Lipzen A."/>
            <person name="Labutti K."/>
            <person name="Barry K."/>
            <person name="Miao Y."/>
            <person name="Rahimi M.J."/>
            <person name="Shen Q."/>
            <person name="Grigoriev I.V."/>
            <person name="Kubicek C.P."/>
            <person name="Druzhinina I.S."/>
        </authorList>
    </citation>
    <scope>NUCLEOTIDE SEQUENCE [LARGE SCALE GENOMIC DNA]</scope>
    <source>
        <strain evidence="3 4">CBS 226.95</strain>
    </source>
</reference>
<evidence type="ECO:0000313" key="4">
    <source>
        <dbReference type="Proteomes" id="UP000241690"/>
    </source>
</evidence>
<protein>
    <submittedName>
        <fullName evidence="3">Uncharacterized protein</fullName>
    </submittedName>
</protein>
<evidence type="ECO:0000256" key="2">
    <source>
        <dbReference type="SAM" id="SignalP"/>
    </source>
</evidence>
<keyword evidence="2" id="KW-0732">Signal</keyword>
<dbReference type="Proteomes" id="UP000241690">
    <property type="component" value="Unassembled WGS sequence"/>
</dbReference>
<dbReference type="AlphaFoldDB" id="A0A2T3ZS19"/>
<evidence type="ECO:0000313" key="3">
    <source>
        <dbReference type="EMBL" id="PTB47604.1"/>
    </source>
</evidence>
<gene>
    <name evidence="3" type="ORF">M431DRAFT_11629</name>
</gene>
<sequence>MAGIRPIPLRIALALSFSITAWAHNPTVEWIKCPVGVTSPVECGQIQVPLDHATPDGETITLSLTRLQATNPGCGPRQGPYIEDGGPGEPNVQM</sequence>
<feature type="chain" id="PRO_5015728476" evidence="2">
    <location>
        <begin position="24"/>
        <end position="94"/>
    </location>
</feature>
<proteinExistence type="predicted"/>